<gene>
    <name evidence="7" type="ORF">RirG_150230</name>
</gene>
<dbReference type="HOGENOM" id="CLU_003896_2_0_1"/>
<evidence type="ECO:0000256" key="2">
    <source>
        <dbReference type="ARBA" id="ARBA00013136"/>
    </source>
</evidence>
<evidence type="ECO:0000256" key="5">
    <source>
        <dbReference type="SAM" id="Coils"/>
    </source>
</evidence>
<evidence type="ECO:0000256" key="4">
    <source>
        <dbReference type="ARBA" id="ARBA00033418"/>
    </source>
</evidence>
<dbReference type="EMBL" id="JEMT01023823">
    <property type="protein sequence ID" value="EXX63660.1"/>
    <property type="molecule type" value="Genomic_DNA"/>
</dbReference>
<reference evidence="7 8" key="1">
    <citation type="submission" date="2014-02" db="EMBL/GenBank/DDBJ databases">
        <title>Single nucleus genome sequencing reveals high similarity among nuclei of an endomycorrhizal fungus.</title>
        <authorList>
            <person name="Lin K."/>
            <person name="Geurts R."/>
            <person name="Zhang Z."/>
            <person name="Limpens E."/>
            <person name="Saunders D.G."/>
            <person name="Mu D."/>
            <person name="Pang E."/>
            <person name="Cao H."/>
            <person name="Cha H."/>
            <person name="Lin T."/>
            <person name="Zhou Q."/>
            <person name="Shang Y."/>
            <person name="Li Y."/>
            <person name="Ivanov S."/>
            <person name="Sharma T."/>
            <person name="Velzen R.V."/>
            <person name="Ruijter N.D."/>
            <person name="Aanen D.K."/>
            <person name="Win J."/>
            <person name="Kamoun S."/>
            <person name="Bisseling T."/>
            <person name="Huang S."/>
        </authorList>
    </citation>
    <scope>NUCLEOTIDE SEQUENCE [LARGE SCALE GENOMIC DNA]</scope>
    <source>
        <strain evidence="8">DAOM197198w</strain>
    </source>
</reference>
<dbReference type="OrthoDB" id="610608at2759"/>
<dbReference type="InterPro" id="IPR016166">
    <property type="entry name" value="FAD-bd_PCMH"/>
</dbReference>
<accession>A0A015J9W8</accession>
<dbReference type="GO" id="GO:0016020">
    <property type="term" value="C:membrane"/>
    <property type="evidence" value="ECO:0007669"/>
    <property type="project" value="InterPro"/>
</dbReference>
<sequence length="590" mass="67673">MSDFFRKIPEAENFYNGEDLKELSKIYEEKDENKRKLESLVKNAHRHNLDKYGKSRPSFFIKASYDDFLKKLYNYSVAPMVKLISKFSNLEVVTNKLGNIKFKADVEEITSLESLVEIMKQSGSKKKPVKAVGTFEAFNEITETNGFLLYTNNYRGVTKTDSNILKEENKDNIYYDVKCGTTLAEIVNELKKDERALYILPGFDGLSVVGCNATSTHGCGIMLQPLASFVVAVNLVVPGGTIYRIEPANGITDPESFSKQHPDIQLIQEDNVFNASVVNLGAMGVVYQVTISSIPFYKILSMREESTWEDVKPILSKQPYNENDILKYRNAEVWISPYTHYALITRRKFATKDDEQRYPKSPLKHWLQEVSEIPMIKELATKLSVDVGHILFLLLNLFPGIVPSMIEDALKTQYNSVPIVDDYNLIYSVGFVNDFKVIAMECSFSMKDDNHIKAIDAIRETLQEIRTNFNYNINGPIAVRFSAASPQYMSMGYNTNDEPRCYVEMPILVYNTEIAYYEKVYKPIFATALKYNARFHWGQYLDPELDREYLLHSFDQDAVELFIQQISRFDPQGLMSNDLLNKFGLTPIRK</sequence>
<feature type="coiled-coil region" evidence="5">
    <location>
        <begin position="20"/>
        <end position="47"/>
    </location>
</feature>
<dbReference type="InterPro" id="IPR006094">
    <property type="entry name" value="Oxid_FAD_bind_N"/>
</dbReference>
<dbReference type="PANTHER" id="PTHR43762">
    <property type="entry name" value="L-GULONOLACTONE OXIDASE"/>
    <property type="match status" value="1"/>
</dbReference>
<dbReference type="PANTHER" id="PTHR43762:SF1">
    <property type="entry name" value="D-ARABINONO-1,4-LACTONE OXIDASE"/>
    <property type="match status" value="1"/>
</dbReference>
<dbReference type="Gene3D" id="3.30.465.10">
    <property type="match status" value="1"/>
</dbReference>
<feature type="domain" description="FAD-binding PCMH-type" evidence="6">
    <location>
        <begin position="99"/>
        <end position="296"/>
    </location>
</feature>
<dbReference type="UniPathway" id="UPA00771">
    <property type="reaction ID" value="UER00766"/>
</dbReference>
<dbReference type="EC" id="1.1.3.37" evidence="2"/>
<evidence type="ECO:0000259" key="6">
    <source>
        <dbReference type="PROSITE" id="PS51387"/>
    </source>
</evidence>
<dbReference type="AlphaFoldDB" id="A0A015J9W8"/>
<dbReference type="InterPro" id="IPR016169">
    <property type="entry name" value="FAD-bd_PCMH_sub2"/>
</dbReference>
<dbReference type="GO" id="GO:0003885">
    <property type="term" value="F:D-arabinono-1,4-lactone oxidase activity"/>
    <property type="evidence" value="ECO:0007669"/>
    <property type="project" value="UniProtKB-EC"/>
</dbReference>
<comment type="pathway">
    <text evidence="1">Cofactor biosynthesis; D-erythroascorbate biosynthesis; dehydro-D-arabinono-1,4-lactone from D-arabinose: step 2/2.</text>
</comment>
<keyword evidence="8" id="KW-1185">Reference proteome</keyword>
<dbReference type="Pfam" id="PF01565">
    <property type="entry name" value="FAD_binding_4"/>
    <property type="match status" value="1"/>
</dbReference>
<dbReference type="STRING" id="1432141.A0A015J9W8"/>
<name>A0A015J9W8_RHIIW</name>
<protein>
    <recommendedName>
        <fullName evidence="2">D-arabinono-1,4-lactone oxidase</fullName>
        <ecNumber evidence="2">1.1.3.37</ecNumber>
    </recommendedName>
    <alternativeName>
        <fullName evidence="4">L-galactono-gamma-lactone oxidase</fullName>
    </alternativeName>
</protein>
<proteinExistence type="predicted"/>
<organism evidence="7 8">
    <name type="scientific">Rhizophagus irregularis (strain DAOM 197198w)</name>
    <name type="common">Glomus intraradices</name>
    <dbReference type="NCBI Taxonomy" id="1432141"/>
    <lineage>
        <taxon>Eukaryota</taxon>
        <taxon>Fungi</taxon>
        <taxon>Fungi incertae sedis</taxon>
        <taxon>Mucoromycota</taxon>
        <taxon>Glomeromycotina</taxon>
        <taxon>Glomeromycetes</taxon>
        <taxon>Glomerales</taxon>
        <taxon>Glomeraceae</taxon>
        <taxon>Rhizophagus</taxon>
    </lineage>
</organism>
<evidence type="ECO:0000313" key="7">
    <source>
        <dbReference type="EMBL" id="EXX63660.1"/>
    </source>
</evidence>
<dbReference type="Proteomes" id="UP000022910">
    <property type="component" value="Unassembled WGS sequence"/>
</dbReference>
<dbReference type="Pfam" id="PF04030">
    <property type="entry name" value="ALO"/>
    <property type="match status" value="1"/>
</dbReference>
<evidence type="ECO:0000256" key="3">
    <source>
        <dbReference type="ARBA" id="ARBA00023002"/>
    </source>
</evidence>
<dbReference type="Gene3D" id="3.30.70.2520">
    <property type="match status" value="1"/>
</dbReference>
<keyword evidence="3" id="KW-0560">Oxidoreductase</keyword>
<evidence type="ECO:0000313" key="8">
    <source>
        <dbReference type="Proteomes" id="UP000022910"/>
    </source>
</evidence>
<dbReference type="InterPro" id="IPR007173">
    <property type="entry name" value="ALO_C"/>
</dbReference>
<evidence type="ECO:0000256" key="1">
    <source>
        <dbReference type="ARBA" id="ARBA00005083"/>
    </source>
</evidence>
<dbReference type="PROSITE" id="PS51387">
    <property type="entry name" value="FAD_PCMH"/>
    <property type="match status" value="1"/>
</dbReference>
<dbReference type="SUPFAM" id="SSF56176">
    <property type="entry name" value="FAD-binding/transporter-associated domain-like"/>
    <property type="match status" value="1"/>
</dbReference>
<dbReference type="InterPro" id="IPR036318">
    <property type="entry name" value="FAD-bd_PCMH-like_sf"/>
</dbReference>
<dbReference type="GO" id="GO:0071949">
    <property type="term" value="F:FAD binding"/>
    <property type="evidence" value="ECO:0007669"/>
    <property type="project" value="InterPro"/>
</dbReference>
<dbReference type="InterPro" id="IPR010031">
    <property type="entry name" value="FAD_lactone_oxidase-like"/>
</dbReference>
<keyword evidence="5" id="KW-0175">Coiled coil</keyword>
<comment type="caution">
    <text evidence="7">The sequence shown here is derived from an EMBL/GenBank/DDBJ whole genome shotgun (WGS) entry which is preliminary data.</text>
</comment>